<dbReference type="AlphaFoldDB" id="A0A1N7HIN4"/>
<evidence type="ECO:0000313" key="3">
    <source>
        <dbReference type="Proteomes" id="UP000186019"/>
    </source>
</evidence>
<dbReference type="STRING" id="573024.SAMN05216208_2153"/>
<accession>A0A1N7HIN4</accession>
<dbReference type="Proteomes" id="UP000186019">
    <property type="component" value="Unassembled WGS sequence"/>
</dbReference>
<protein>
    <recommendedName>
        <fullName evidence="4">Cellulose-binding domain protein</fullName>
    </recommendedName>
</protein>
<dbReference type="EMBL" id="FTNV01000003">
    <property type="protein sequence ID" value="SIS24727.1"/>
    <property type="molecule type" value="Genomic_DNA"/>
</dbReference>
<dbReference type="RefSeq" id="WP_076535212.1">
    <property type="nucleotide sequence ID" value="NZ_FOAC01000002.1"/>
</dbReference>
<evidence type="ECO:0000313" key="2">
    <source>
        <dbReference type="EMBL" id="SIS24727.1"/>
    </source>
</evidence>
<evidence type="ECO:0008006" key="4">
    <source>
        <dbReference type="Google" id="ProtNLM"/>
    </source>
</evidence>
<organism evidence="2 3">
    <name type="scientific">Roseovarius nanhaiticus</name>
    <dbReference type="NCBI Taxonomy" id="573024"/>
    <lineage>
        <taxon>Bacteria</taxon>
        <taxon>Pseudomonadati</taxon>
        <taxon>Pseudomonadota</taxon>
        <taxon>Alphaproteobacteria</taxon>
        <taxon>Rhodobacterales</taxon>
        <taxon>Roseobacteraceae</taxon>
        <taxon>Roseovarius</taxon>
    </lineage>
</organism>
<gene>
    <name evidence="2" type="ORF">SAMN05421666_3163</name>
</gene>
<name>A0A1N7HIN4_9RHOB</name>
<keyword evidence="3" id="KW-1185">Reference proteome</keyword>
<feature type="region of interest" description="Disordered" evidence="1">
    <location>
        <begin position="1"/>
        <end position="22"/>
    </location>
</feature>
<sequence>MERRAGHAIDGGGTVTSGTAQGPSRRAVLAGLMAAPLMPRFAQAQEAGRAGVSFNLAPINDWSSQQPFIDVFKTARRWIGHLPGQWGGRNYTSLAEAGLLDANGWPTRIPGDLGSIGTVLMTDLPEEAEALAGRYVLRFDGDGIVEVSGRARNVRYGDNEVSFDFAPGPGPVDIRIQRSDRQGSGDYVRNIRVMRIDLEDLHERGALFRPDWIDTLRGARTLRFMDWMNTNNAGSAAWEARAQAGDFSYTRAGAPIEVMMALCAALEAEPWLCVPHLAEDSYARQMAQAVRAALPDGRRVHVEFSNEVWNWQFAQTEWADAQARALWGVADRGAQFFGLRAAEVARIFSEVFAEDRARLVNVIATQTGWLGLEADILTAPLAVADGWDAPAAAFDAYAVTGYFGHVLGSDKRRGLVAAWLEQSRAAAEADGRAAGLMGDGLDDYITRHRYDLASRLAAAELRSGAETGDSQDTLADMIQRIWPYHAEVAQRHGLALTMYEGGSHVVGVGLQVDDAALTEFLVHFNYTAEMGALYADLMDGWSALKAGPFNQFNDLSAPGKWGSWGAMRWPGDRNPRWRAIEARK</sequence>
<reference evidence="3" key="1">
    <citation type="submission" date="2017-01" db="EMBL/GenBank/DDBJ databases">
        <authorList>
            <person name="Varghese N."/>
            <person name="Submissions S."/>
        </authorList>
    </citation>
    <scope>NUCLEOTIDE SEQUENCE [LARGE SCALE GENOMIC DNA]</scope>
    <source>
        <strain evidence="3">DSM 29590</strain>
    </source>
</reference>
<evidence type="ECO:0000256" key="1">
    <source>
        <dbReference type="SAM" id="MobiDB-lite"/>
    </source>
</evidence>
<dbReference type="OrthoDB" id="7783360at2"/>
<proteinExistence type="predicted"/>